<gene>
    <name evidence="1" type="ORF">BPO_1556</name>
</gene>
<accession>A0AAU0F5Z4</accession>
<reference evidence="1" key="1">
    <citation type="submission" date="2023-10" db="EMBL/GenBank/DDBJ databases">
        <title>Characterization and whole genome sequencing of a novel strain of Bergeyella porcorum QD2021 isolated from pig.</title>
        <authorList>
            <person name="Liu G."/>
            <person name="Chen C."/>
            <person name="Han X."/>
        </authorList>
    </citation>
    <scope>NUCLEOTIDE SEQUENCE</scope>
    <source>
        <strain evidence="1">QD2021</strain>
    </source>
</reference>
<dbReference type="KEGG" id="bpor:BPO_1556"/>
<evidence type="ECO:0000313" key="1">
    <source>
        <dbReference type="EMBL" id="WOC52203.1"/>
    </source>
</evidence>
<dbReference type="AlphaFoldDB" id="A0AAU0F5Z4"/>
<dbReference type="Proteomes" id="UP001432059">
    <property type="component" value="Chromosome"/>
</dbReference>
<evidence type="ECO:0000313" key="2">
    <source>
        <dbReference type="Proteomes" id="UP001432059"/>
    </source>
</evidence>
<proteinExistence type="predicted"/>
<dbReference type="RefSeq" id="WP_327983704.1">
    <property type="nucleotide sequence ID" value="NZ_CP136426.1"/>
</dbReference>
<name>A0AAU0F5Z4_9FLAO</name>
<sequence length="59" mass="6710">MGFKDGDKILKVDGKVQNDMDKLALDVLLSDNVTVLRNGSELPSLLMMKGKQWFSKRER</sequence>
<evidence type="ECO:0008006" key="3">
    <source>
        <dbReference type="Google" id="ProtNLM"/>
    </source>
</evidence>
<organism evidence="1 2">
    <name type="scientific">Bergeyella porcorum</name>
    <dbReference type="NCBI Taxonomy" id="1735111"/>
    <lineage>
        <taxon>Bacteria</taxon>
        <taxon>Pseudomonadati</taxon>
        <taxon>Bacteroidota</taxon>
        <taxon>Flavobacteriia</taxon>
        <taxon>Flavobacteriales</taxon>
        <taxon>Weeksellaceae</taxon>
        <taxon>Bergeyella</taxon>
    </lineage>
</organism>
<keyword evidence="2" id="KW-1185">Reference proteome</keyword>
<dbReference type="EMBL" id="CP136426">
    <property type="protein sequence ID" value="WOC52203.1"/>
    <property type="molecule type" value="Genomic_DNA"/>
</dbReference>
<protein>
    <recommendedName>
        <fullName evidence="3">PDZ domain-containing protein</fullName>
    </recommendedName>
</protein>